<evidence type="ECO:0000313" key="2">
    <source>
        <dbReference type="EMBL" id="GGM17388.1"/>
    </source>
</evidence>
<comment type="caution">
    <text evidence="2">The sequence shown here is derived from an EMBL/GenBank/DDBJ whole genome shotgun (WGS) entry which is preliminary data.</text>
</comment>
<feature type="region of interest" description="Disordered" evidence="1">
    <location>
        <begin position="1"/>
        <end position="30"/>
    </location>
</feature>
<proteinExistence type="predicted"/>
<name>A0ABQ2GYP4_9DEIO</name>
<evidence type="ECO:0000313" key="3">
    <source>
        <dbReference type="Proteomes" id="UP000661918"/>
    </source>
</evidence>
<keyword evidence="3" id="KW-1185">Reference proteome</keyword>
<dbReference type="Proteomes" id="UP000661918">
    <property type="component" value="Unassembled WGS sequence"/>
</dbReference>
<gene>
    <name evidence="2" type="ORF">GCM10010841_27060</name>
</gene>
<protein>
    <submittedName>
        <fullName evidence="2">Uncharacterized protein</fullName>
    </submittedName>
</protein>
<dbReference type="EMBL" id="BMOM01000028">
    <property type="protein sequence ID" value="GGM17388.1"/>
    <property type="molecule type" value="Genomic_DNA"/>
</dbReference>
<evidence type="ECO:0000256" key="1">
    <source>
        <dbReference type="SAM" id="MobiDB-lite"/>
    </source>
</evidence>
<reference evidence="3" key="1">
    <citation type="journal article" date="2019" name="Int. J. Syst. Evol. Microbiol.">
        <title>The Global Catalogue of Microorganisms (GCM) 10K type strain sequencing project: providing services to taxonomists for standard genome sequencing and annotation.</title>
        <authorList>
            <consortium name="The Broad Institute Genomics Platform"/>
            <consortium name="The Broad Institute Genome Sequencing Center for Infectious Disease"/>
            <person name="Wu L."/>
            <person name="Ma J."/>
        </authorList>
    </citation>
    <scope>NUCLEOTIDE SEQUENCE [LARGE SCALE GENOMIC DNA]</scope>
    <source>
        <strain evidence="3">JCM 15443</strain>
    </source>
</reference>
<sequence length="63" mass="6166">MAEGGGTPSAAIKGEASVKGGPSNHRQGDVNRAVTAVSGGFLKAKGDFGTAAIGLTATSYRLC</sequence>
<organism evidence="2 3">
    <name type="scientific">Deinococcus aerophilus</name>
    <dbReference type="NCBI Taxonomy" id="522488"/>
    <lineage>
        <taxon>Bacteria</taxon>
        <taxon>Thermotogati</taxon>
        <taxon>Deinococcota</taxon>
        <taxon>Deinococci</taxon>
        <taxon>Deinococcales</taxon>
        <taxon>Deinococcaceae</taxon>
        <taxon>Deinococcus</taxon>
    </lineage>
</organism>
<accession>A0ABQ2GYP4</accession>